<keyword evidence="1" id="KW-0808">Transferase</keyword>
<sequence>MTDWSNHFSQHARRAIPSAIRSLSEFPRATDSIPFGPGEPDASLFPVALMREALDAILTDETSARSALQYGPSEGDPMLRRLVAEHMNKRGVACAPDNILLTNGAQQALNLASEVFVDPDDTVLVQVPTYPGALQVFLAHGARLADVTKADAATRPALIYAMANFQNPTGISLSVEQRRELVTLAHRLDTVLVEDDPYEVLRFDGDALPSLLALDTETRSIEEAHTLYLGTFSKSVAPGLRVGWAAGPRVLIEKMGLLKQTEDLQPNSLAQAGLVRLLEHGLEPFAARVQAAYRIRRDIMAEALRQHFGNRGAWRVPQGGFFFWLTLPEHIDTAKLLEHAAKLGVTYVPGAAFTPDRSGANTLRLSFSAAAPERIAEGVRRLARAFDEYDQNG</sequence>
<organism evidence="1 2">
    <name type="scientific">Taklimakanibacter albus</name>
    <dbReference type="NCBI Taxonomy" id="2800327"/>
    <lineage>
        <taxon>Bacteria</taxon>
        <taxon>Pseudomonadati</taxon>
        <taxon>Pseudomonadota</taxon>
        <taxon>Alphaproteobacteria</taxon>
        <taxon>Hyphomicrobiales</taxon>
        <taxon>Aestuariivirgaceae</taxon>
        <taxon>Taklimakanibacter</taxon>
    </lineage>
</organism>
<proteinExistence type="predicted"/>
<comment type="caution">
    <text evidence="1">The sequence shown here is derived from an EMBL/GenBank/DDBJ whole genome shotgun (WGS) entry which is preliminary data.</text>
</comment>
<keyword evidence="1" id="KW-0032">Aminotransferase</keyword>
<reference evidence="1" key="1">
    <citation type="submission" date="2021-01" db="EMBL/GenBank/DDBJ databases">
        <authorList>
            <person name="Sun Q."/>
        </authorList>
    </citation>
    <scope>NUCLEOTIDE SEQUENCE</scope>
    <source>
        <strain evidence="1">YIM B02566</strain>
    </source>
</reference>
<dbReference type="EMBL" id="JAENHL010000006">
    <property type="protein sequence ID" value="MBK1865913.1"/>
    <property type="molecule type" value="Genomic_DNA"/>
</dbReference>
<name>A0ACC5R0E3_9HYPH</name>
<keyword evidence="2" id="KW-1185">Reference proteome</keyword>
<evidence type="ECO:0000313" key="2">
    <source>
        <dbReference type="Proteomes" id="UP000616151"/>
    </source>
</evidence>
<protein>
    <submittedName>
        <fullName evidence="1">PLP-dependent aminotransferase family protein</fullName>
    </submittedName>
</protein>
<evidence type="ECO:0000313" key="1">
    <source>
        <dbReference type="EMBL" id="MBK1865913.1"/>
    </source>
</evidence>
<accession>A0ACC5R0E3</accession>
<dbReference type="Proteomes" id="UP000616151">
    <property type="component" value="Unassembled WGS sequence"/>
</dbReference>
<gene>
    <name evidence="1" type="ORF">JHL16_06080</name>
</gene>